<dbReference type="Gene3D" id="3.40.50.1820">
    <property type="entry name" value="alpha/beta hydrolase"/>
    <property type="match status" value="1"/>
</dbReference>
<evidence type="ECO:0000313" key="5">
    <source>
        <dbReference type="Proteomes" id="UP000322000"/>
    </source>
</evidence>
<dbReference type="InterPro" id="IPR002018">
    <property type="entry name" value="CarbesteraseB"/>
</dbReference>
<sequence>MLLLFSIASVLSLALGQLQTPEVTIRQGKVIGSVASDGRYYEFHGIPYADSTSGIHRFKAPLPAPNFQSDFIANRKDIKCVRPLGVGYEGTEDCLVANIFTESISVTSQLPVMVWIKGKEFDKTHEEDLSFKNFVDKGIVVVSLNYRESVLGFLCLGTENAPGNAGLKDIIAGLKWVQENIAQFGGNPNEITLFGHGSGAAAVDLVTLSPMAEGLVHRAISQSGNAMAPWAVSRDNLKYAIQVAEGLGHVVTNVKELSNIFTRTSVAALMGIINELELTDNSLAFSPCIEKPDLENVEPFLTKTPKQIIDDGTFLQIPVIIGFVHNEGTIRAEEAFNDDWLTRMEESFTDFLQPDLQFSGDADEASVAERIKHFYFGDDSINLSHIGQYIKYHGHTMIMISSVREARNRASQSSVTTPTYLYQYSYKGTLGVELEDPLNLDSAAHSDELAYLFYTGTTGQAPERDLAVRDILVERWSNFAKTGEPTSTTSDIVWRPFTAVNSYFLHILADTDIGTRSSLESSLVNPYGTDIFFWEDIYSKHFLDAESSWVITDRNEDENDPTTAAPTTAAPPTDAPATDAPAATTPAPDGDATTEAPSSASTAVGYTLLIVTLFTLLSHLHSSQLLS</sequence>
<proteinExistence type="predicted"/>
<organism evidence="5 6">
    <name type="scientific">Trichoplusia ni</name>
    <name type="common">Cabbage looper</name>
    <dbReference type="NCBI Taxonomy" id="7111"/>
    <lineage>
        <taxon>Eukaryota</taxon>
        <taxon>Metazoa</taxon>
        <taxon>Ecdysozoa</taxon>
        <taxon>Arthropoda</taxon>
        <taxon>Hexapoda</taxon>
        <taxon>Insecta</taxon>
        <taxon>Pterygota</taxon>
        <taxon>Neoptera</taxon>
        <taxon>Endopterygota</taxon>
        <taxon>Lepidoptera</taxon>
        <taxon>Glossata</taxon>
        <taxon>Ditrysia</taxon>
        <taxon>Noctuoidea</taxon>
        <taxon>Noctuidae</taxon>
        <taxon>Plusiinae</taxon>
        <taxon>Trichoplusia</taxon>
    </lineage>
</organism>
<evidence type="ECO:0000313" key="6">
    <source>
        <dbReference type="RefSeq" id="XP_026731679.1"/>
    </source>
</evidence>
<dbReference type="SUPFAM" id="SSF53474">
    <property type="entry name" value="alpha/beta-Hydrolases"/>
    <property type="match status" value="1"/>
</dbReference>
<feature type="chain" id="PRO_5028966944" evidence="3">
    <location>
        <begin position="17"/>
        <end position="627"/>
    </location>
</feature>
<dbReference type="OrthoDB" id="19653at2759"/>
<reference evidence="6" key="1">
    <citation type="submission" date="2025-08" db="UniProtKB">
        <authorList>
            <consortium name="RefSeq"/>
        </authorList>
    </citation>
    <scope>IDENTIFICATION</scope>
</reference>
<accession>A0A7E5VTN7</accession>
<dbReference type="GeneID" id="113496606"/>
<feature type="compositionally biased region" description="Low complexity" evidence="2">
    <location>
        <begin position="561"/>
        <end position="598"/>
    </location>
</feature>
<dbReference type="PANTHER" id="PTHR11559">
    <property type="entry name" value="CARBOXYLESTERASE"/>
    <property type="match status" value="1"/>
</dbReference>
<dbReference type="RefSeq" id="XP_026731679.1">
    <property type="nucleotide sequence ID" value="XM_026875878.1"/>
</dbReference>
<feature type="domain" description="Carboxylesterase type B" evidence="4">
    <location>
        <begin position="20"/>
        <end position="512"/>
    </location>
</feature>
<gene>
    <name evidence="6" type="primary">LOC113496606</name>
</gene>
<evidence type="ECO:0000259" key="4">
    <source>
        <dbReference type="Pfam" id="PF00135"/>
    </source>
</evidence>
<dbReference type="Proteomes" id="UP000322000">
    <property type="component" value="Chromosome 8"/>
</dbReference>
<dbReference type="AlphaFoldDB" id="A0A7E5VTN7"/>
<evidence type="ECO:0000256" key="1">
    <source>
        <dbReference type="ARBA" id="ARBA00023180"/>
    </source>
</evidence>
<feature type="signal peptide" evidence="3">
    <location>
        <begin position="1"/>
        <end position="16"/>
    </location>
</feature>
<keyword evidence="3" id="KW-0732">Signal</keyword>
<feature type="region of interest" description="Disordered" evidence="2">
    <location>
        <begin position="555"/>
        <end position="598"/>
    </location>
</feature>
<keyword evidence="1" id="KW-0325">Glycoprotein</keyword>
<dbReference type="CTD" id="100169706"/>
<dbReference type="InterPro" id="IPR029058">
    <property type="entry name" value="AB_hydrolase_fold"/>
</dbReference>
<protein>
    <submittedName>
        <fullName evidence="6">Venom carboxylesterase-6-like</fullName>
    </submittedName>
</protein>
<evidence type="ECO:0000256" key="2">
    <source>
        <dbReference type="SAM" id="MobiDB-lite"/>
    </source>
</evidence>
<name>A0A7E5VTN7_TRINI</name>
<dbReference type="InParanoid" id="A0A7E5VTN7"/>
<keyword evidence="5" id="KW-1185">Reference proteome</keyword>
<evidence type="ECO:0000256" key="3">
    <source>
        <dbReference type="SAM" id="SignalP"/>
    </source>
</evidence>
<dbReference type="KEGG" id="tnl:113496606"/>
<dbReference type="Pfam" id="PF00135">
    <property type="entry name" value="COesterase"/>
    <property type="match status" value="1"/>
</dbReference>
<dbReference type="InterPro" id="IPR050309">
    <property type="entry name" value="Type-B_Carboxylest/Lipase"/>
</dbReference>